<keyword evidence="5" id="KW-0282">Flagellum</keyword>
<evidence type="ECO:0000256" key="4">
    <source>
        <dbReference type="SAM" id="MobiDB-lite"/>
    </source>
</evidence>
<proteinExistence type="inferred from homology"/>
<evidence type="ECO:0000256" key="1">
    <source>
        <dbReference type="ARBA" id="ARBA00010577"/>
    </source>
</evidence>
<dbReference type="RefSeq" id="WP_413779812.1">
    <property type="nucleotide sequence ID" value="NZ_JAUOZS010000001.1"/>
</dbReference>
<reference evidence="5 6" key="1">
    <citation type="submission" date="2023-07" db="EMBL/GenBank/DDBJ databases">
        <title>The novel representative of Negativicutes class, Anaeroselena agilis gen. nov. sp. nov.</title>
        <authorList>
            <person name="Prokofeva M.I."/>
            <person name="Elcheninov A.G."/>
            <person name="Klyukina A."/>
            <person name="Kublanov I.V."/>
            <person name="Frolov E.N."/>
            <person name="Podosokorskaya O.A."/>
        </authorList>
    </citation>
    <scope>NUCLEOTIDE SEQUENCE [LARGE SCALE GENOMIC DNA]</scope>
    <source>
        <strain evidence="5 6">4137-cl</strain>
    </source>
</reference>
<comment type="function">
    <text evidence="3">Required for flagellar hook formation. May act as a scaffolding protein.</text>
</comment>
<feature type="compositionally biased region" description="Low complexity" evidence="4">
    <location>
        <begin position="1"/>
        <end position="21"/>
    </location>
</feature>
<evidence type="ECO:0000256" key="3">
    <source>
        <dbReference type="RuleBase" id="RU362076"/>
    </source>
</evidence>
<organism evidence="5 6">
    <name type="scientific">Anaeroselena agilis</name>
    <dbReference type="NCBI Taxonomy" id="3063788"/>
    <lineage>
        <taxon>Bacteria</taxon>
        <taxon>Bacillati</taxon>
        <taxon>Bacillota</taxon>
        <taxon>Negativicutes</taxon>
        <taxon>Acetonemataceae</taxon>
        <taxon>Anaeroselena</taxon>
    </lineage>
</organism>
<comment type="caution">
    <text evidence="5">The sequence shown here is derived from an EMBL/GenBank/DDBJ whole genome shotgun (WGS) entry which is preliminary data.</text>
</comment>
<accession>A0ABU3NZL6</accession>
<feature type="region of interest" description="Disordered" evidence="4">
    <location>
        <begin position="1"/>
        <end position="25"/>
    </location>
</feature>
<dbReference type="Pfam" id="PF03963">
    <property type="entry name" value="FlgD"/>
    <property type="match status" value="1"/>
</dbReference>
<gene>
    <name evidence="5" type="ORF">Q4T40_08610</name>
</gene>
<keyword evidence="6" id="KW-1185">Reference proteome</keyword>
<keyword evidence="5" id="KW-0969">Cilium</keyword>
<dbReference type="Proteomes" id="UP001254848">
    <property type="component" value="Unassembled WGS sequence"/>
</dbReference>
<keyword evidence="5" id="KW-0966">Cell projection</keyword>
<keyword evidence="2 3" id="KW-1005">Bacterial flagellum biogenesis</keyword>
<name>A0ABU3NZL6_9FIRM</name>
<dbReference type="InterPro" id="IPR005648">
    <property type="entry name" value="FlgD"/>
</dbReference>
<evidence type="ECO:0000313" key="6">
    <source>
        <dbReference type="Proteomes" id="UP001254848"/>
    </source>
</evidence>
<evidence type="ECO:0000313" key="5">
    <source>
        <dbReference type="EMBL" id="MDT8901296.1"/>
    </source>
</evidence>
<evidence type="ECO:0000256" key="2">
    <source>
        <dbReference type="ARBA" id="ARBA00022795"/>
    </source>
</evidence>
<sequence length="245" mass="26226">MSTVYGTGQTTGTTDTGTTTTRQANDSMGKDEFLKLLITQLQNQDPLSPMNDTDFIAQMAQFSGLEQMQNMNTMMQTTKATSMIGSLVTWANDKGELLSGVVTGVQIVNGQPKLMIGDTQIDVDKVATVEPLVDTTELMARATALIGKTVDFNTGLGYNLSGTVKSVKMVNGQPKLQLEDTLLDISRIKETVPENLDELVGKTVTWADADGHVLSGKVTGFDSNKKLVIEGSLISVGQVAEVMNA</sequence>
<protein>
    <recommendedName>
        <fullName evidence="3">Basal-body rod modification protein FlgD</fullName>
    </recommendedName>
</protein>
<comment type="similarity">
    <text evidence="1 3">Belongs to the FlgD family.</text>
</comment>
<dbReference type="EMBL" id="JAUOZS010000001">
    <property type="protein sequence ID" value="MDT8901296.1"/>
    <property type="molecule type" value="Genomic_DNA"/>
</dbReference>